<dbReference type="GO" id="GO:0005886">
    <property type="term" value="C:plasma membrane"/>
    <property type="evidence" value="ECO:0007669"/>
    <property type="project" value="TreeGrafter"/>
</dbReference>
<dbReference type="Proteomes" id="UP000202259">
    <property type="component" value="Chromosome"/>
</dbReference>
<evidence type="ECO:0000256" key="1">
    <source>
        <dbReference type="ARBA" id="ARBA00001947"/>
    </source>
</evidence>
<dbReference type="PRINTS" id="PR00786">
    <property type="entry name" value="NEPRILYSIN"/>
</dbReference>
<evidence type="ECO:0000256" key="7">
    <source>
        <dbReference type="ARBA" id="ARBA00023049"/>
    </source>
</evidence>
<dbReference type="Gene3D" id="1.10.1380.10">
    <property type="entry name" value="Neutral endopeptidase , domain2"/>
    <property type="match status" value="1"/>
</dbReference>
<keyword evidence="11" id="KW-1185">Reference proteome</keyword>
<keyword evidence="6" id="KW-0862">Zinc</keyword>
<evidence type="ECO:0000256" key="5">
    <source>
        <dbReference type="ARBA" id="ARBA00022801"/>
    </source>
</evidence>
<evidence type="ECO:0000256" key="2">
    <source>
        <dbReference type="ARBA" id="ARBA00007357"/>
    </source>
</evidence>
<evidence type="ECO:0000259" key="9">
    <source>
        <dbReference type="Pfam" id="PF05649"/>
    </source>
</evidence>
<keyword evidence="4" id="KW-0479">Metal-binding</keyword>
<dbReference type="InterPro" id="IPR018497">
    <property type="entry name" value="Peptidase_M13_C"/>
</dbReference>
<dbReference type="GO" id="GO:0004222">
    <property type="term" value="F:metalloendopeptidase activity"/>
    <property type="evidence" value="ECO:0007669"/>
    <property type="project" value="InterPro"/>
</dbReference>
<dbReference type="SUPFAM" id="SSF55486">
    <property type="entry name" value="Metalloproteases ('zincins'), catalytic domain"/>
    <property type="match status" value="1"/>
</dbReference>
<dbReference type="CDD" id="cd08662">
    <property type="entry name" value="M13"/>
    <property type="match status" value="1"/>
</dbReference>
<dbReference type="KEGG" id="cber:B5D82_14520"/>
<comment type="cofactor">
    <cofactor evidence="1">
        <name>Zn(2+)</name>
        <dbReference type="ChEBI" id="CHEBI:29105"/>
    </cofactor>
</comment>
<dbReference type="InterPro" id="IPR042089">
    <property type="entry name" value="Peptidase_M13_dom_2"/>
</dbReference>
<evidence type="ECO:0000256" key="3">
    <source>
        <dbReference type="ARBA" id="ARBA00022670"/>
    </source>
</evidence>
<keyword evidence="3" id="KW-0645">Protease</keyword>
<dbReference type="PANTHER" id="PTHR11733:SF167">
    <property type="entry name" value="FI17812P1-RELATED"/>
    <property type="match status" value="1"/>
</dbReference>
<dbReference type="InterPro" id="IPR000718">
    <property type="entry name" value="Peptidase_M13"/>
</dbReference>
<keyword evidence="5" id="KW-0378">Hydrolase</keyword>
<accession>A0A222GBY9</accession>
<dbReference type="RefSeq" id="WP_081152515.1">
    <property type="nucleotide sequence ID" value="NZ_CP020465.1"/>
</dbReference>
<evidence type="ECO:0000256" key="6">
    <source>
        <dbReference type="ARBA" id="ARBA00022833"/>
    </source>
</evidence>
<dbReference type="Pfam" id="PF05649">
    <property type="entry name" value="Peptidase_M13_N"/>
    <property type="match status" value="1"/>
</dbReference>
<dbReference type="AlphaFoldDB" id="A0A222GBY9"/>
<organism evidence="10 11">
    <name type="scientific">Cognaticolwellia beringensis</name>
    <dbReference type="NCBI Taxonomy" id="1967665"/>
    <lineage>
        <taxon>Bacteria</taxon>
        <taxon>Pseudomonadati</taxon>
        <taxon>Pseudomonadota</taxon>
        <taxon>Gammaproteobacteria</taxon>
        <taxon>Alteromonadales</taxon>
        <taxon>Colwelliaceae</taxon>
        <taxon>Cognaticolwellia</taxon>
    </lineage>
</organism>
<evidence type="ECO:0000259" key="8">
    <source>
        <dbReference type="Pfam" id="PF01431"/>
    </source>
</evidence>
<protein>
    <submittedName>
        <fullName evidence="10">Peptidase M13</fullName>
    </submittedName>
</protein>
<dbReference type="InterPro" id="IPR024079">
    <property type="entry name" value="MetalloPept_cat_dom_sf"/>
</dbReference>
<dbReference type="Gene3D" id="3.40.390.10">
    <property type="entry name" value="Collagenase (Catalytic Domain)"/>
    <property type="match status" value="1"/>
</dbReference>
<sequence>MKKIITSAVCTSLLFIAGCNDNTSPKAAVEAPVMQKTALASGIDKANMDLSVRPQDNFYRYVNGAWLNNNEIPGDKTSIGSFYDLRDEADDSVKAIIEELAATKDLKMGSDEQKVADLFRSFMDTDARNAAGTAPIQAIFDRINSLKDKNELATFFGENQKIGVGSPLAFYISVDAKDSTRYATHVWQNGLGLPDRDYYFNETERFAALRTGYIAHIENMFNLAGLKDGKAAAQTIMALETKLAGFHWTKVESRDSTKRYNKFNVSDLNTVTDAFNWTAFLEAQGVPAQKDLIVNQPSFVKGFGETFAATSLADWQTYLTFHTLSNFASSLTTALDNENFDFYSKQLSGREEQRPMWKRGVSVVNSNLGEVIGKVYVARHFKPEAKTRMTQLVENLRGAYGASIDDLEWMSDSTKKAAHVKLASFDPKIGYPDKWEDYSELTIKSDDLVGNKIRSGIVGHNKEVAKLGGPIDRQEWGMTPQTVNAYYNPTKNEIVFPAAILQPPFFNLAADDAVNYGGIGAVIGHEMGHGFDDQGSKYDGDGNMRNWWTEEDLAAFKVRTDNLVAQYSNYAVFDDLNVNGELTLGENIGDLSGVSIAYKAYKASLNGKEATVIDGLTGDQRFFMGYAQVWRGKMVEKSLRNLVATDPHSPAEFRALGSLSNMPEFYRAFDVKEGDAMYIAPEKRVKIW</sequence>
<dbReference type="Pfam" id="PF01431">
    <property type="entry name" value="Peptidase_M13"/>
    <property type="match status" value="1"/>
</dbReference>
<feature type="domain" description="Peptidase M13 C-terminal" evidence="8">
    <location>
        <begin position="484"/>
        <end position="685"/>
    </location>
</feature>
<dbReference type="PROSITE" id="PS51257">
    <property type="entry name" value="PROKAR_LIPOPROTEIN"/>
    <property type="match status" value="1"/>
</dbReference>
<proteinExistence type="inferred from homology"/>
<feature type="domain" description="Peptidase M13 N-terminal" evidence="9">
    <location>
        <begin position="54"/>
        <end position="432"/>
    </location>
</feature>
<dbReference type="OrthoDB" id="9775677at2"/>
<evidence type="ECO:0000313" key="11">
    <source>
        <dbReference type="Proteomes" id="UP000202259"/>
    </source>
</evidence>
<evidence type="ECO:0000256" key="4">
    <source>
        <dbReference type="ARBA" id="ARBA00022723"/>
    </source>
</evidence>
<dbReference type="PROSITE" id="PS51885">
    <property type="entry name" value="NEPRILYSIN"/>
    <property type="match status" value="1"/>
</dbReference>
<dbReference type="InterPro" id="IPR008753">
    <property type="entry name" value="Peptidase_M13_N"/>
</dbReference>
<gene>
    <name evidence="10" type="ORF">B5D82_14520</name>
</gene>
<dbReference type="GO" id="GO:0016485">
    <property type="term" value="P:protein processing"/>
    <property type="evidence" value="ECO:0007669"/>
    <property type="project" value="TreeGrafter"/>
</dbReference>
<dbReference type="EMBL" id="CP020465">
    <property type="protein sequence ID" value="ASP48874.1"/>
    <property type="molecule type" value="Genomic_DNA"/>
</dbReference>
<reference evidence="10 11" key="1">
    <citation type="submission" date="2017-08" db="EMBL/GenBank/DDBJ databases">
        <title>Complete genome of Colwellia sp. NB097-1, a psychrophile bacterium ioslated from Bering Sea.</title>
        <authorList>
            <person name="Chen X."/>
        </authorList>
    </citation>
    <scope>NUCLEOTIDE SEQUENCE [LARGE SCALE GENOMIC DNA]</scope>
    <source>
        <strain evidence="10 11">NB097-1</strain>
    </source>
</reference>
<dbReference type="PANTHER" id="PTHR11733">
    <property type="entry name" value="ZINC METALLOPROTEASE FAMILY M13 NEPRILYSIN-RELATED"/>
    <property type="match status" value="1"/>
</dbReference>
<evidence type="ECO:0000313" key="10">
    <source>
        <dbReference type="EMBL" id="ASP48874.1"/>
    </source>
</evidence>
<comment type="similarity">
    <text evidence="2">Belongs to the peptidase M13 family.</text>
</comment>
<name>A0A222GBY9_9GAMM</name>
<keyword evidence="7" id="KW-0482">Metalloprotease</keyword>
<dbReference type="GO" id="GO:0046872">
    <property type="term" value="F:metal ion binding"/>
    <property type="evidence" value="ECO:0007669"/>
    <property type="project" value="UniProtKB-KW"/>
</dbReference>